<protein>
    <recommendedName>
        <fullName evidence="1">NERD domain-containing protein</fullName>
    </recommendedName>
</protein>
<keyword evidence="3" id="KW-1185">Reference proteome</keyword>
<dbReference type="InterPro" id="IPR011528">
    <property type="entry name" value="NERD"/>
</dbReference>
<dbReference type="Proteomes" id="UP000480185">
    <property type="component" value="Unassembled WGS sequence"/>
</dbReference>
<evidence type="ECO:0000313" key="3">
    <source>
        <dbReference type="Proteomes" id="UP000480185"/>
    </source>
</evidence>
<evidence type="ECO:0000313" key="2">
    <source>
        <dbReference type="EMBL" id="MRG85846.1"/>
    </source>
</evidence>
<gene>
    <name evidence="2" type="ORF">GH754_05785</name>
</gene>
<accession>A0A6G1X4L7</accession>
<dbReference type="Pfam" id="PF08378">
    <property type="entry name" value="NERD"/>
    <property type="match status" value="1"/>
</dbReference>
<dbReference type="OrthoDB" id="569879at2"/>
<sequence length="335" mass="39576">MFYDLIVKQRDIPMKMLKTEALNRRVDDHHRMKSLIEQHYLNFRAGYNGEKAIDFYLRFLNPDTYQILHNVRIPDRNNFFQMDTLILTKHFILIVEVKNYYQEIVYDEMGQAYRNIGGVEEGYSNHVEQVLLQKRRLSDWLLKHRFPQPPIETLVVFTNPKTIIKNLAHDPLITETVIQKEKLLSKIEYFTAKHQIKLLNRNQLNKITANLKDQHTPESVDVLKKYNVSTHELKLGVFCPKCDTNTMYRNHGKWTCANCGGHSKNAHVAALKDYYLLIGDQINNRQARFFLKVNSVHMMKQLLQKEKLKMIGVTSARRYFLDYTNAKDWALSTKE</sequence>
<evidence type="ECO:0000259" key="1">
    <source>
        <dbReference type="PROSITE" id="PS50965"/>
    </source>
</evidence>
<comment type="caution">
    <text evidence="2">The sequence shown here is derived from an EMBL/GenBank/DDBJ whole genome shotgun (WGS) entry which is preliminary data.</text>
</comment>
<name>A0A6G1X4L7_9BACI</name>
<dbReference type="PROSITE" id="PS50965">
    <property type="entry name" value="NERD"/>
    <property type="match status" value="1"/>
</dbReference>
<proteinExistence type="predicted"/>
<dbReference type="EMBL" id="WJNH01000003">
    <property type="protein sequence ID" value="MRG85846.1"/>
    <property type="molecule type" value="Genomic_DNA"/>
</dbReference>
<dbReference type="AlphaFoldDB" id="A0A6G1X4L7"/>
<feature type="domain" description="NERD" evidence="1">
    <location>
        <begin position="45"/>
        <end position="164"/>
    </location>
</feature>
<organism evidence="2 3">
    <name type="scientific">Salinibacillus xinjiangensis</name>
    <dbReference type="NCBI Taxonomy" id="1229268"/>
    <lineage>
        <taxon>Bacteria</taxon>
        <taxon>Bacillati</taxon>
        <taxon>Bacillota</taxon>
        <taxon>Bacilli</taxon>
        <taxon>Bacillales</taxon>
        <taxon>Bacillaceae</taxon>
        <taxon>Salinibacillus</taxon>
    </lineage>
</organism>
<reference evidence="2 3" key="1">
    <citation type="submission" date="2019-11" db="EMBL/GenBank/DDBJ databases">
        <authorList>
            <person name="Li J."/>
        </authorList>
    </citation>
    <scope>NUCLEOTIDE SEQUENCE [LARGE SCALE GENOMIC DNA]</scope>
    <source>
        <strain evidence="2 3">J4</strain>
    </source>
</reference>